<evidence type="ECO:0000256" key="1">
    <source>
        <dbReference type="SAM" id="Phobius"/>
    </source>
</evidence>
<evidence type="ECO:0000313" key="3">
    <source>
        <dbReference type="Proteomes" id="UP000585507"/>
    </source>
</evidence>
<comment type="caution">
    <text evidence="2">The sequence shown here is derived from an EMBL/GenBank/DDBJ whole genome shotgun (WGS) entry which is preliminary data.</text>
</comment>
<sequence length="44" mass="4754">MTAREVLLVLTAAFFVLALLLIYNAYYNPVSTSGVVPPATVEPQ</sequence>
<keyword evidence="3" id="KW-1185">Reference proteome</keyword>
<keyword evidence="1" id="KW-0472">Membrane</keyword>
<dbReference type="AlphaFoldDB" id="A0A7W8U6M8"/>
<dbReference type="Proteomes" id="UP000585507">
    <property type="component" value="Unassembled WGS sequence"/>
</dbReference>
<organism evidence="2 3">
    <name type="scientific">Rhizobium giardinii</name>
    <dbReference type="NCBI Taxonomy" id="56731"/>
    <lineage>
        <taxon>Bacteria</taxon>
        <taxon>Pseudomonadati</taxon>
        <taxon>Pseudomonadota</taxon>
        <taxon>Alphaproteobacteria</taxon>
        <taxon>Hyphomicrobiales</taxon>
        <taxon>Rhizobiaceae</taxon>
        <taxon>Rhizobium/Agrobacterium group</taxon>
        <taxon>Rhizobium</taxon>
    </lineage>
</organism>
<feature type="transmembrane region" description="Helical" evidence="1">
    <location>
        <begin position="7"/>
        <end position="26"/>
    </location>
</feature>
<keyword evidence="1" id="KW-1133">Transmembrane helix</keyword>
<dbReference type="EMBL" id="JACHBK010000001">
    <property type="protein sequence ID" value="MBB5533819.1"/>
    <property type="molecule type" value="Genomic_DNA"/>
</dbReference>
<keyword evidence="1" id="KW-0812">Transmembrane</keyword>
<reference evidence="2 3" key="1">
    <citation type="submission" date="2020-08" db="EMBL/GenBank/DDBJ databases">
        <title>Genomic Encyclopedia of Type Strains, Phase IV (KMG-V): Genome sequencing to study the core and pangenomes of soil and plant-associated prokaryotes.</title>
        <authorList>
            <person name="Whitman W."/>
        </authorList>
    </citation>
    <scope>NUCLEOTIDE SEQUENCE [LARGE SCALE GENOMIC DNA]</scope>
    <source>
        <strain evidence="2 3">SEMIA 4084</strain>
    </source>
</reference>
<protein>
    <submittedName>
        <fullName evidence="2">Uncharacterized protein</fullName>
    </submittedName>
</protein>
<evidence type="ECO:0000313" key="2">
    <source>
        <dbReference type="EMBL" id="MBB5533819.1"/>
    </source>
</evidence>
<proteinExistence type="predicted"/>
<gene>
    <name evidence="2" type="ORF">GGD55_000480</name>
</gene>
<dbReference type="RefSeq" id="WP_018324124.1">
    <property type="nucleotide sequence ID" value="NZ_JACHBK010000001.1"/>
</dbReference>
<name>A0A7W8U6M8_9HYPH</name>
<accession>A0A7W8U6M8</accession>